<evidence type="ECO:0000313" key="6">
    <source>
        <dbReference type="EMBL" id="KAJ1734207.1"/>
    </source>
</evidence>
<comment type="caution">
    <text evidence="6">The sequence shown here is derived from an EMBL/GenBank/DDBJ whole genome shotgun (WGS) entry which is preliminary data.</text>
</comment>
<dbReference type="PROSITE" id="PS50135">
    <property type="entry name" value="ZF_ZZ_2"/>
    <property type="match status" value="1"/>
</dbReference>
<dbReference type="InterPro" id="IPR037830">
    <property type="entry name" value="ZZZ3"/>
</dbReference>
<dbReference type="SMART" id="SM00291">
    <property type="entry name" value="ZnF_ZZ"/>
    <property type="match status" value="1"/>
</dbReference>
<sequence length="107" mass="12057">MGEPDVGPSTSSAHLQTPALRSAKAVHLGYQCDSCLAEPIVGIRWHCLECRGAFTVDLCDECREEGTFETERHRDTHSFQARREAEMEPYYANEVASMALREYSYLA</sequence>
<evidence type="ECO:0000256" key="2">
    <source>
        <dbReference type="ARBA" id="ARBA00022771"/>
    </source>
</evidence>
<accession>A0A9W7YGG5</accession>
<dbReference type="GO" id="GO:0008270">
    <property type="term" value="F:zinc ion binding"/>
    <property type="evidence" value="ECO:0007669"/>
    <property type="project" value="UniProtKB-KW"/>
</dbReference>
<name>A0A9W7YGG5_9FUNG</name>
<dbReference type="PANTHER" id="PTHR22705:SF0">
    <property type="entry name" value="ZZ-TYPE ZINC FINGER-CONTAINING PROTEIN 3"/>
    <property type="match status" value="1"/>
</dbReference>
<evidence type="ECO:0000256" key="4">
    <source>
        <dbReference type="PROSITE-ProRule" id="PRU00228"/>
    </source>
</evidence>
<dbReference type="InterPro" id="IPR000433">
    <property type="entry name" value="Znf_ZZ"/>
</dbReference>
<dbReference type="EMBL" id="JANBOI010000088">
    <property type="protein sequence ID" value="KAJ1734207.1"/>
    <property type="molecule type" value="Genomic_DNA"/>
</dbReference>
<dbReference type="SUPFAM" id="SSF57850">
    <property type="entry name" value="RING/U-box"/>
    <property type="match status" value="1"/>
</dbReference>
<keyword evidence="7" id="KW-1185">Reference proteome</keyword>
<gene>
    <name evidence="6" type="primary">ZZZ3</name>
    <name evidence="6" type="ORF">LPJ61_001199</name>
</gene>
<dbReference type="Pfam" id="PF00569">
    <property type="entry name" value="ZZ"/>
    <property type="match status" value="1"/>
</dbReference>
<keyword evidence="3" id="KW-0862">Zinc</keyword>
<organism evidence="6 7">
    <name type="scientific">Coemansia biformis</name>
    <dbReference type="NCBI Taxonomy" id="1286918"/>
    <lineage>
        <taxon>Eukaryota</taxon>
        <taxon>Fungi</taxon>
        <taxon>Fungi incertae sedis</taxon>
        <taxon>Zoopagomycota</taxon>
        <taxon>Kickxellomycotina</taxon>
        <taxon>Kickxellomycetes</taxon>
        <taxon>Kickxellales</taxon>
        <taxon>Kickxellaceae</taxon>
        <taxon>Coemansia</taxon>
    </lineage>
</organism>
<evidence type="ECO:0000313" key="7">
    <source>
        <dbReference type="Proteomes" id="UP001143981"/>
    </source>
</evidence>
<proteinExistence type="predicted"/>
<dbReference type="PANTHER" id="PTHR22705">
    <property type="entry name" value="ZINC FINGER, ZZ DOMAIN CONTAINING 3"/>
    <property type="match status" value="1"/>
</dbReference>
<feature type="domain" description="ZZ-type" evidence="5">
    <location>
        <begin position="27"/>
        <end position="87"/>
    </location>
</feature>
<reference evidence="6" key="1">
    <citation type="submission" date="2022-07" db="EMBL/GenBank/DDBJ databases">
        <title>Phylogenomic reconstructions and comparative analyses of Kickxellomycotina fungi.</title>
        <authorList>
            <person name="Reynolds N.K."/>
            <person name="Stajich J.E."/>
            <person name="Barry K."/>
            <person name="Grigoriev I.V."/>
            <person name="Crous P."/>
            <person name="Smith M.E."/>
        </authorList>
    </citation>
    <scope>NUCLEOTIDE SEQUENCE</scope>
    <source>
        <strain evidence="6">BCRC 34381</strain>
    </source>
</reference>
<dbReference type="OrthoDB" id="424753at2759"/>
<evidence type="ECO:0000256" key="1">
    <source>
        <dbReference type="ARBA" id="ARBA00022723"/>
    </source>
</evidence>
<keyword evidence="2 4" id="KW-0863">Zinc-finger</keyword>
<dbReference type="AlphaFoldDB" id="A0A9W7YGG5"/>
<keyword evidence="1" id="KW-0479">Metal-binding</keyword>
<dbReference type="Proteomes" id="UP001143981">
    <property type="component" value="Unassembled WGS sequence"/>
</dbReference>
<dbReference type="Gene3D" id="3.30.60.90">
    <property type="match status" value="1"/>
</dbReference>
<evidence type="ECO:0000256" key="3">
    <source>
        <dbReference type="ARBA" id="ARBA00022833"/>
    </source>
</evidence>
<dbReference type="InterPro" id="IPR043145">
    <property type="entry name" value="Znf_ZZ_sf"/>
</dbReference>
<evidence type="ECO:0000259" key="5">
    <source>
        <dbReference type="PROSITE" id="PS50135"/>
    </source>
</evidence>
<protein>
    <submittedName>
        <fullName evidence="6">ZZ-type zinc finger-containing protein 3</fullName>
    </submittedName>
</protein>